<dbReference type="SMART" id="SM00342">
    <property type="entry name" value="HTH_ARAC"/>
    <property type="match status" value="1"/>
</dbReference>
<evidence type="ECO:0000256" key="3">
    <source>
        <dbReference type="ARBA" id="ARBA00023163"/>
    </source>
</evidence>
<dbReference type="Pfam" id="PF12833">
    <property type="entry name" value="HTH_18"/>
    <property type="match status" value="1"/>
</dbReference>
<dbReference type="PROSITE" id="PS01124">
    <property type="entry name" value="HTH_ARAC_FAMILY_2"/>
    <property type="match status" value="1"/>
</dbReference>
<dbReference type="SUPFAM" id="SSF46689">
    <property type="entry name" value="Homeodomain-like"/>
    <property type="match status" value="1"/>
</dbReference>
<name>A0ABS1MH66_9NOCA</name>
<dbReference type="Pfam" id="PF12625">
    <property type="entry name" value="Arabinose_bd"/>
    <property type="match status" value="1"/>
</dbReference>
<dbReference type="InterPro" id="IPR009057">
    <property type="entry name" value="Homeodomain-like_sf"/>
</dbReference>
<dbReference type="InterPro" id="IPR032687">
    <property type="entry name" value="AraC-type_N"/>
</dbReference>
<evidence type="ECO:0000259" key="4">
    <source>
        <dbReference type="PROSITE" id="PS01124"/>
    </source>
</evidence>
<sequence length="340" mass="38421">MDDPDFLRSLRSTVSTAIVVDIGREYGIPMRALLHGTGLTENGVHDIHAQIEGRQELAVIRNLLDACDAPNLGMVAGLRYTLTTTGTWTQGLASCATLRDATRFAIRYAGLTHSFCQLRLEEVQGEARFHIEADWIPDDDLRAFCIQRSLCGTLMFYRAILPDGEVSRLEFGFPSSPGPDRFLGAWGVTPRYDADSSMVAIEARLLDRTLPRANPDTVRWYEQMARRLLDQRQPELATRIRQFLLEHPDRVPNVAETAQHFEMSVRSLARRLAVDGVSFRELRDATLEHLAEELLLAGYTVEKTSLRLGYAEPAAFQHAFRRWKGVPPGRFVREPLVPYQ</sequence>
<proteinExistence type="predicted"/>
<evidence type="ECO:0000313" key="5">
    <source>
        <dbReference type="EMBL" id="MBL1079611.1"/>
    </source>
</evidence>
<accession>A0ABS1MH66</accession>
<keyword evidence="1" id="KW-0805">Transcription regulation</keyword>
<dbReference type="InterPro" id="IPR018060">
    <property type="entry name" value="HTH_AraC"/>
</dbReference>
<dbReference type="PANTHER" id="PTHR47894">
    <property type="entry name" value="HTH-TYPE TRANSCRIPTIONAL REGULATOR GADX"/>
    <property type="match status" value="1"/>
</dbReference>
<keyword evidence="3" id="KW-0804">Transcription</keyword>
<dbReference type="RefSeq" id="WP_201956626.1">
    <property type="nucleotide sequence ID" value="NZ_JAERRJ010000018.1"/>
</dbReference>
<dbReference type="EMBL" id="JAERRJ010000018">
    <property type="protein sequence ID" value="MBL1079611.1"/>
    <property type="molecule type" value="Genomic_DNA"/>
</dbReference>
<dbReference type="Proteomes" id="UP000602198">
    <property type="component" value="Unassembled WGS sequence"/>
</dbReference>
<keyword evidence="2" id="KW-0238">DNA-binding</keyword>
<organism evidence="5 6">
    <name type="scientific">Nocardia acididurans</name>
    <dbReference type="NCBI Taxonomy" id="2802282"/>
    <lineage>
        <taxon>Bacteria</taxon>
        <taxon>Bacillati</taxon>
        <taxon>Actinomycetota</taxon>
        <taxon>Actinomycetes</taxon>
        <taxon>Mycobacteriales</taxon>
        <taxon>Nocardiaceae</taxon>
        <taxon>Nocardia</taxon>
    </lineage>
</organism>
<comment type="caution">
    <text evidence="5">The sequence shown here is derived from an EMBL/GenBank/DDBJ whole genome shotgun (WGS) entry which is preliminary data.</text>
</comment>
<evidence type="ECO:0000313" key="6">
    <source>
        <dbReference type="Proteomes" id="UP000602198"/>
    </source>
</evidence>
<feature type="domain" description="HTH araC/xylS-type" evidence="4">
    <location>
        <begin position="238"/>
        <end position="334"/>
    </location>
</feature>
<protein>
    <submittedName>
        <fullName evidence="5">AraC family transcriptional regulator ligand-binding domain-containing protein</fullName>
    </submittedName>
</protein>
<dbReference type="PANTHER" id="PTHR47894:SF1">
    <property type="entry name" value="HTH-TYPE TRANSCRIPTIONAL REGULATOR VQSM"/>
    <property type="match status" value="1"/>
</dbReference>
<reference evidence="5 6" key="1">
    <citation type="submission" date="2021-01" db="EMBL/GenBank/DDBJ databases">
        <title>WGS of actinomycetes isolated from Thailand.</title>
        <authorList>
            <person name="Thawai C."/>
        </authorList>
    </citation>
    <scope>NUCLEOTIDE SEQUENCE [LARGE SCALE GENOMIC DNA]</scope>
    <source>
        <strain evidence="5 6">LPG 2</strain>
    </source>
</reference>
<keyword evidence="6" id="KW-1185">Reference proteome</keyword>
<gene>
    <name evidence="5" type="ORF">JK358_34925</name>
</gene>
<evidence type="ECO:0000256" key="2">
    <source>
        <dbReference type="ARBA" id="ARBA00023125"/>
    </source>
</evidence>
<dbReference type="Gene3D" id="1.10.10.60">
    <property type="entry name" value="Homeodomain-like"/>
    <property type="match status" value="1"/>
</dbReference>
<evidence type="ECO:0000256" key="1">
    <source>
        <dbReference type="ARBA" id="ARBA00023015"/>
    </source>
</evidence>